<dbReference type="AlphaFoldDB" id="A0A4Z2D463"/>
<dbReference type="OrthoDB" id="10068977at2759"/>
<evidence type="ECO:0000313" key="2">
    <source>
        <dbReference type="Proteomes" id="UP000311919"/>
    </source>
</evidence>
<dbReference type="STRING" id="6182.A0A4Z2D463"/>
<evidence type="ECO:0000313" key="1">
    <source>
        <dbReference type="EMBL" id="TNN11283.1"/>
    </source>
</evidence>
<proteinExistence type="predicted"/>
<dbReference type="InterPro" id="IPR043128">
    <property type="entry name" value="Rev_trsase/Diguanyl_cyclase"/>
</dbReference>
<dbReference type="Gene3D" id="3.10.10.10">
    <property type="entry name" value="HIV Type 1 Reverse Transcriptase, subunit A, domain 1"/>
    <property type="match status" value="1"/>
</dbReference>
<dbReference type="SUPFAM" id="SSF56672">
    <property type="entry name" value="DNA/RNA polymerases"/>
    <property type="match status" value="1"/>
</dbReference>
<sequence>AYTVVRPTDASVSGISGHKLLIRRCSTLHIQDSDSKHTSCDTWLTFEDTSDKLLKDLNSACSKCECRMKTQPIQLQVQGDPIFLRKQIIFYCLRVAVHKTLSNFCKVFSRIDLKDANHRIPLNEASSVLMTINTSLRLFRHNYLQLGLSYSAAIFQDVINCIVGNLEEVEIYEDNLNIRDPDKTFYD</sequence>
<reference evidence="1 2" key="1">
    <citation type="submission" date="2019-03" db="EMBL/GenBank/DDBJ databases">
        <title>An improved genome assembly of the fluke Schistosoma japonicum.</title>
        <authorList>
            <person name="Hu W."/>
            <person name="Luo F."/>
            <person name="Yin M."/>
            <person name="Mo X."/>
            <person name="Sun C."/>
            <person name="Wu Q."/>
            <person name="Zhu B."/>
            <person name="Xiang M."/>
            <person name="Wang J."/>
            <person name="Wang Y."/>
            <person name="Zhang T."/>
            <person name="Xu B."/>
            <person name="Zheng H."/>
            <person name="Feng Z."/>
        </authorList>
    </citation>
    <scope>NUCLEOTIDE SEQUENCE [LARGE SCALE GENOMIC DNA]</scope>
    <source>
        <strain evidence="1">HuSjv2</strain>
        <tissue evidence="1">Worms</tissue>
    </source>
</reference>
<name>A0A4Z2D463_SCHJA</name>
<comment type="caution">
    <text evidence="1">The sequence shown here is derived from an EMBL/GenBank/DDBJ whole genome shotgun (WGS) entry which is preliminary data.</text>
</comment>
<protein>
    <submittedName>
        <fullName evidence="1">Uncharacterized protein</fullName>
    </submittedName>
</protein>
<dbReference type="InterPro" id="IPR043502">
    <property type="entry name" value="DNA/RNA_pol_sf"/>
</dbReference>
<dbReference type="EMBL" id="SKCS01000305">
    <property type="protein sequence ID" value="TNN11283.1"/>
    <property type="molecule type" value="Genomic_DNA"/>
</dbReference>
<gene>
    <name evidence="1" type="ORF">EWB00_004748</name>
</gene>
<feature type="non-terminal residue" evidence="1">
    <location>
        <position position="187"/>
    </location>
</feature>
<dbReference type="Gene3D" id="3.30.70.270">
    <property type="match status" value="1"/>
</dbReference>
<keyword evidence="2" id="KW-1185">Reference proteome</keyword>
<organism evidence="1 2">
    <name type="scientific">Schistosoma japonicum</name>
    <name type="common">Blood fluke</name>
    <dbReference type="NCBI Taxonomy" id="6182"/>
    <lineage>
        <taxon>Eukaryota</taxon>
        <taxon>Metazoa</taxon>
        <taxon>Spiralia</taxon>
        <taxon>Lophotrochozoa</taxon>
        <taxon>Platyhelminthes</taxon>
        <taxon>Trematoda</taxon>
        <taxon>Digenea</taxon>
        <taxon>Strigeidida</taxon>
        <taxon>Schistosomatoidea</taxon>
        <taxon>Schistosomatidae</taxon>
        <taxon>Schistosoma</taxon>
    </lineage>
</organism>
<accession>A0A4Z2D463</accession>
<feature type="non-terminal residue" evidence="1">
    <location>
        <position position="1"/>
    </location>
</feature>
<dbReference type="Proteomes" id="UP000311919">
    <property type="component" value="Unassembled WGS sequence"/>
</dbReference>